<dbReference type="AlphaFoldDB" id="A0A2P5DTP0"/>
<dbReference type="PANTHER" id="PTHR48167">
    <property type="entry name" value="EXPRESSED PROTEIN"/>
    <property type="match status" value="1"/>
</dbReference>
<feature type="region of interest" description="Disordered" evidence="1">
    <location>
        <begin position="25"/>
        <end position="47"/>
    </location>
</feature>
<protein>
    <submittedName>
        <fullName evidence="2">Uncharacterized protein</fullName>
    </submittedName>
</protein>
<reference evidence="3" key="1">
    <citation type="submission" date="2016-06" db="EMBL/GenBank/DDBJ databases">
        <title>Parallel loss of symbiosis genes in relatives of nitrogen-fixing non-legume Parasponia.</title>
        <authorList>
            <person name="Van Velzen R."/>
            <person name="Holmer R."/>
            <person name="Bu F."/>
            <person name="Rutten L."/>
            <person name="Van Zeijl A."/>
            <person name="Liu W."/>
            <person name="Santuari L."/>
            <person name="Cao Q."/>
            <person name="Sharma T."/>
            <person name="Shen D."/>
            <person name="Roswanjaya Y."/>
            <person name="Wardhani T."/>
            <person name="Kalhor M.S."/>
            <person name="Jansen J."/>
            <person name="Van den Hoogen J."/>
            <person name="Gungor B."/>
            <person name="Hartog M."/>
            <person name="Hontelez J."/>
            <person name="Verver J."/>
            <person name="Yang W.-C."/>
            <person name="Schijlen E."/>
            <person name="Repin R."/>
            <person name="Schilthuizen M."/>
            <person name="Schranz E."/>
            <person name="Heidstra R."/>
            <person name="Miyata K."/>
            <person name="Fedorova E."/>
            <person name="Kohlen W."/>
            <person name="Bisseling T."/>
            <person name="Smit S."/>
            <person name="Geurts R."/>
        </authorList>
    </citation>
    <scope>NUCLEOTIDE SEQUENCE [LARGE SCALE GENOMIC DNA]</scope>
    <source>
        <strain evidence="3">cv. WU1-14</strain>
    </source>
</reference>
<name>A0A2P5DTP0_PARAD</name>
<dbReference type="PANTHER" id="PTHR48167:SF2">
    <property type="entry name" value="EXPRESSED PROTEIN"/>
    <property type="match status" value="1"/>
</dbReference>
<dbReference type="EMBL" id="JXTB01000017">
    <property type="protein sequence ID" value="PON76661.1"/>
    <property type="molecule type" value="Genomic_DNA"/>
</dbReference>
<proteinExistence type="predicted"/>
<evidence type="ECO:0000313" key="3">
    <source>
        <dbReference type="Proteomes" id="UP000237105"/>
    </source>
</evidence>
<gene>
    <name evidence="2" type="ORF">PanWU01x14_033470</name>
</gene>
<organism evidence="2 3">
    <name type="scientific">Parasponia andersonii</name>
    <name type="common">Sponia andersonii</name>
    <dbReference type="NCBI Taxonomy" id="3476"/>
    <lineage>
        <taxon>Eukaryota</taxon>
        <taxon>Viridiplantae</taxon>
        <taxon>Streptophyta</taxon>
        <taxon>Embryophyta</taxon>
        <taxon>Tracheophyta</taxon>
        <taxon>Spermatophyta</taxon>
        <taxon>Magnoliopsida</taxon>
        <taxon>eudicotyledons</taxon>
        <taxon>Gunneridae</taxon>
        <taxon>Pentapetalae</taxon>
        <taxon>rosids</taxon>
        <taxon>fabids</taxon>
        <taxon>Rosales</taxon>
        <taxon>Cannabaceae</taxon>
        <taxon>Parasponia</taxon>
    </lineage>
</organism>
<comment type="caution">
    <text evidence="2">The sequence shown here is derived from an EMBL/GenBank/DDBJ whole genome shotgun (WGS) entry which is preliminary data.</text>
</comment>
<keyword evidence="3" id="KW-1185">Reference proteome</keyword>
<sequence length="113" mass="12848">MSKLGMVRTAIRSNSSMVRTVRTSGNGFHARRFSTKSEPQQTQDHAVDSFPRTSALDDVKVDYLRNYNPAVMLVHFSSTQAYEQANRTINKKGRLYKLGMVGKNIVTWTHKAR</sequence>
<evidence type="ECO:0000256" key="1">
    <source>
        <dbReference type="SAM" id="MobiDB-lite"/>
    </source>
</evidence>
<accession>A0A2P5DTP0</accession>
<dbReference type="Proteomes" id="UP000237105">
    <property type="component" value="Unassembled WGS sequence"/>
</dbReference>
<evidence type="ECO:0000313" key="2">
    <source>
        <dbReference type="EMBL" id="PON76661.1"/>
    </source>
</evidence>
<dbReference type="OrthoDB" id="2013327at2759"/>